<comment type="caution">
    <text evidence="1">The sequence shown here is derived from an EMBL/GenBank/DDBJ whole genome shotgun (WGS) entry which is preliminary data.</text>
</comment>
<evidence type="ECO:0000313" key="2">
    <source>
        <dbReference type="Proteomes" id="UP001558632"/>
    </source>
</evidence>
<keyword evidence="2" id="KW-1185">Reference proteome</keyword>
<reference evidence="1 2" key="1">
    <citation type="submission" date="2024-07" db="EMBL/GenBank/DDBJ databases">
        <title>Enhanced genomic and transcriptomic resources for Trichinella pseudospiralis and T. spiralis underpin the discovery of pronounced molecular differences between stages and species.</title>
        <authorList>
            <person name="Pasi K.K."/>
            <person name="La Rosa G."/>
            <person name="Gomez-Morales M.A."/>
            <person name="Tosini F."/>
            <person name="Sumanam S."/>
            <person name="Young N.D."/>
            <person name="Chang B.C."/>
            <person name="Robin G.B."/>
        </authorList>
    </citation>
    <scope>NUCLEOTIDE SEQUENCE [LARGE SCALE GENOMIC DNA]</scope>
    <source>
        <strain evidence="1">ISS534</strain>
    </source>
</reference>
<gene>
    <name evidence="1" type="ORF">TSPI_05482</name>
</gene>
<sequence>MVTDDAILKNYDNRTRTTLRIVLLRNDAQVHELHVIYDNFVRSLSEILDYCTFMIIKFLQVEPFIRGRRKKRVEIINQQFTKEMDMHTSVQCTRLDG</sequence>
<name>A0ABR3K9F9_TRISP</name>
<accession>A0ABR3K9F9</accession>
<organism evidence="1 2">
    <name type="scientific">Trichinella spiralis</name>
    <name type="common">Trichina worm</name>
    <dbReference type="NCBI Taxonomy" id="6334"/>
    <lineage>
        <taxon>Eukaryota</taxon>
        <taxon>Metazoa</taxon>
        <taxon>Ecdysozoa</taxon>
        <taxon>Nematoda</taxon>
        <taxon>Enoplea</taxon>
        <taxon>Dorylaimia</taxon>
        <taxon>Trichinellida</taxon>
        <taxon>Trichinellidae</taxon>
        <taxon>Trichinella</taxon>
    </lineage>
</organism>
<proteinExistence type="predicted"/>
<evidence type="ECO:0000313" key="1">
    <source>
        <dbReference type="EMBL" id="KAL1230752.1"/>
    </source>
</evidence>
<dbReference type="Proteomes" id="UP001558632">
    <property type="component" value="Unassembled WGS sequence"/>
</dbReference>
<protein>
    <submittedName>
        <fullName evidence="1">Protein Wnt-5</fullName>
    </submittedName>
</protein>
<dbReference type="EMBL" id="JBEUSY010000468">
    <property type="protein sequence ID" value="KAL1230752.1"/>
    <property type="molecule type" value="Genomic_DNA"/>
</dbReference>